<feature type="non-terminal residue" evidence="3">
    <location>
        <position position="63"/>
    </location>
</feature>
<dbReference type="GeneID" id="37025857"/>
<accession>A0A316UUT0</accession>
<dbReference type="OrthoDB" id="1939603at2759"/>
<feature type="non-terminal residue" evidence="3">
    <location>
        <position position="1"/>
    </location>
</feature>
<dbReference type="PROSITE" id="PS00028">
    <property type="entry name" value="ZINC_FINGER_C2H2_1"/>
    <property type="match status" value="1"/>
</dbReference>
<gene>
    <name evidence="3" type="ORF">BDZ90DRAFT_209117</name>
</gene>
<evidence type="ECO:0000313" key="3">
    <source>
        <dbReference type="EMBL" id="PWN28754.1"/>
    </source>
</evidence>
<organism evidence="3 4">
    <name type="scientific">Jaminaea rosea</name>
    <dbReference type="NCBI Taxonomy" id="1569628"/>
    <lineage>
        <taxon>Eukaryota</taxon>
        <taxon>Fungi</taxon>
        <taxon>Dikarya</taxon>
        <taxon>Basidiomycota</taxon>
        <taxon>Ustilaginomycotina</taxon>
        <taxon>Exobasidiomycetes</taxon>
        <taxon>Microstromatales</taxon>
        <taxon>Microstromatales incertae sedis</taxon>
        <taxon>Jaminaea</taxon>
    </lineage>
</organism>
<dbReference type="GO" id="GO:0006355">
    <property type="term" value="P:regulation of DNA-templated transcription"/>
    <property type="evidence" value="ECO:0007669"/>
    <property type="project" value="InterPro"/>
</dbReference>
<protein>
    <recommendedName>
        <fullName evidence="2">C2H2-type domain-containing protein</fullName>
    </recommendedName>
</protein>
<keyword evidence="1" id="KW-0479">Metal-binding</keyword>
<keyword evidence="4" id="KW-1185">Reference proteome</keyword>
<dbReference type="InterPro" id="IPR039327">
    <property type="entry name" value="CON7-like"/>
</dbReference>
<dbReference type="PROSITE" id="PS50157">
    <property type="entry name" value="ZINC_FINGER_C2H2_2"/>
    <property type="match status" value="1"/>
</dbReference>
<name>A0A316UUT0_9BASI</name>
<evidence type="ECO:0000259" key="2">
    <source>
        <dbReference type="PROSITE" id="PS50157"/>
    </source>
</evidence>
<dbReference type="STRING" id="1569628.A0A316UUT0"/>
<keyword evidence="1" id="KW-0862">Zinc</keyword>
<dbReference type="PANTHER" id="PTHR36167:SF3">
    <property type="entry name" value="C2H2 FINGER DOMAIN TRANSCRIPTION FACTOR (EUROFUNG)-RELATED"/>
    <property type="match status" value="1"/>
</dbReference>
<dbReference type="AlphaFoldDB" id="A0A316UUT0"/>
<dbReference type="Gene3D" id="3.30.160.60">
    <property type="entry name" value="Classic Zinc Finger"/>
    <property type="match status" value="1"/>
</dbReference>
<dbReference type="RefSeq" id="XP_025363366.1">
    <property type="nucleotide sequence ID" value="XM_025504034.1"/>
</dbReference>
<proteinExistence type="predicted"/>
<dbReference type="Proteomes" id="UP000245884">
    <property type="component" value="Unassembled WGS sequence"/>
</dbReference>
<dbReference type="InterPro" id="IPR036236">
    <property type="entry name" value="Znf_C2H2_sf"/>
</dbReference>
<dbReference type="SUPFAM" id="SSF57667">
    <property type="entry name" value="beta-beta-alpha zinc fingers"/>
    <property type="match status" value="1"/>
</dbReference>
<dbReference type="InterPro" id="IPR013087">
    <property type="entry name" value="Znf_C2H2_type"/>
</dbReference>
<reference evidence="3 4" key="1">
    <citation type="journal article" date="2018" name="Mol. Biol. Evol.">
        <title>Broad Genomic Sampling Reveals a Smut Pathogenic Ancestry of the Fungal Clade Ustilaginomycotina.</title>
        <authorList>
            <person name="Kijpornyongpan T."/>
            <person name="Mondo S.J."/>
            <person name="Barry K."/>
            <person name="Sandor L."/>
            <person name="Lee J."/>
            <person name="Lipzen A."/>
            <person name="Pangilinan J."/>
            <person name="LaButti K."/>
            <person name="Hainaut M."/>
            <person name="Henrissat B."/>
            <person name="Grigoriev I.V."/>
            <person name="Spatafora J.W."/>
            <person name="Aime M.C."/>
        </authorList>
    </citation>
    <scope>NUCLEOTIDE SEQUENCE [LARGE SCALE GENOMIC DNA]</scope>
    <source>
        <strain evidence="3 4">MCA 5214</strain>
    </source>
</reference>
<keyword evidence="1" id="KW-0863">Zinc-finger</keyword>
<sequence>KKRPRRRHEEIDRMYRCGFEGCDKSYGTLNHLNAHVALQKHGAKRTPQEFREMRRAWRAKKKE</sequence>
<feature type="domain" description="C2H2-type" evidence="2">
    <location>
        <begin position="15"/>
        <end position="46"/>
    </location>
</feature>
<dbReference type="EMBL" id="KZ819664">
    <property type="protein sequence ID" value="PWN28754.1"/>
    <property type="molecule type" value="Genomic_DNA"/>
</dbReference>
<evidence type="ECO:0000313" key="4">
    <source>
        <dbReference type="Proteomes" id="UP000245884"/>
    </source>
</evidence>
<evidence type="ECO:0000256" key="1">
    <source>
        <dbReference type="PROSITE-ProRule" id="PRU00042"/>
    </source>
</evidence>
<dbReference type="GO" id="GO:0008270">
    <property type="term" value="F:zinc ion binding"/>
    <property type="evidence" value="ECO:0007669"/>
    <property type="project" value="UniProtKB-KW"/>
</dbReference>
<dbReference type="PANTHER" id="PTHR36167">
    <property type="entry name" value="C2H2 FINGER DOMAIN TRANSCRIPTION FACTOR (EUROFUNG)-RELATED"/>
    <property type="match status" value="1"/>
</dbReference>